<comment type="caution">
    <text evidence="1">The sequence shown here is derived from an EMBL/GenBank/DDBJ whole genome shotgun (WGS) entry which is preliminary data.</text>
</comment>
<dbReference type="OrthoDB" id="10581865at2759"/>
<name>A0A0V1L6C0_9BILA</name>
<protein>
    <submittedName>
        <fullName evidence="1">Uncharacterized protein</fullName>
    </submittedName>
</protein>
<sequence>MAETQQFQLENRNRNSGLESGFRLRVFSHYLSSVLAHIYVQKFHTTPILRIKPTRLANQLPPFLAAQAGRQGGPDRFKIGLPADPHRQIPMVYQMVVFKDKR</sequence>
<evidence type="ECO:0000313" key="1">
    <source>
        <dbReference type="EMBL" id="KRZ55053.1"/>
    </source>
</evidence>
<gene>
    <name evidence="1" type="ORF">T02_3186</name>
</gene>
<reference evidence="1 2" key="1">
    <citation type="submission" date="2015-05" db="EMBL/GenBank/DDBJ databases">
        <title>Evolution of Trichinella species and genotypes.</title>
        <authorList>
            <person name="Korhonen P.K."/>
            <person name="Edoardo P."/>
            <person name="Giuseppe L.R."/>
            <person name="Gasser R.B."/>
        </authorList>
    </citation>
    <scope>NUCLEOTIDE SEQUENCE [LARGE SCALE GENOMIC DNA]</scope>
    <source>
        <strain evidence="1">ISS10</strain>
    </source>
</reference>
<accession>A0A0V1L6C0</accession>
<dbReference type="AlphaFoldDB" id="A0A0V1L6C0"/>
<proteinExistence type="predicted"/>
<organism evidence="1 2">
    <name type="scientific">Trichinella nativa</name>
    <dbReference type="NCBI Taxonomy" id="6335"/>
    <lineage>
        <taxon>Eukaryota</taxon>
        <taxon>Metazoa</taxon>
        <taxon>Ecdysozoa</taxon>
        <taxon>Nematoda</taxon>
        <taxon>Enoplea</taxon>
        <taxon>Dorylaimia</taxon>
        <taxon>Trichinellida</taxon>
        <taxon>Trichinellidae</taxon>
        <taxon>Trichinella</taxon>
    </lineage>
</organism>
<keyword evidence="2" id="KW-1185">Reference proteome</keyword>
<dbReference type="EMBL" id="JYDW01000124">
    <property type="protein sequence ID" value="KRZ55053.1"/>
    <property type="molecule type" value="Genomic_DNA"/>
</dbReference>
<evidence type="ECO:0000313" key="2">
    <source>
        <dbReference type="Proteomes" id="UP000054721"/>
    </source>
</evidence>
<dbReference type="Proteomes" id="UP000054721">
    <property type="component" value="Unassembled WGS sequence"/>
</dbReference>